<dbReference type="AlphaFoldDB" id="A0A8B7ISZ4"/>
<dbReference type="GeneID" id="106487312"/>
<dbReference type="InterPro" id="IPR039302">
    <property type="entry name" value="MAP10"/>
</dbReference>
<dbReference type="RefSeq" id="XP_013801499.2">
    <property type="nucleotide sequence ID" value="XM_013946045.2"/>
</dbReference>
<reference evidence="4" key="1">
    <citation type="submission" date="2025-08" db="UniProtKB">
        <authorList>
            <consortium name="RefSeq"/>
        </authorList>
    </citation>
    <scope>IDENTIFICATION</scope>
    <source>
        <tissue evidence="4">Blood</tissue>
    </source>
</reference>
<dbReference type="PANTHER" id="PTHR21831">
    <property type="entry name" value="MICROTUBULE-ASSOCIATED PROTEIN 10"/>
    <property type="match status" value="1"/>
</dbReference>
<feature type="compositionally biased region" description="Acidic residues" evidence="1">
    <location>
        <begin position="185"/>
        <end position="196"/>
    </location>
</feature>
<dbReference type="GO" id="GO:0030496">
    <property type="term" value="C:midbody"/>
    <property type="evidence" value="ECO:0007669"/>
    <property type="project" value="TreeGrafter"/>
</dbReference>
<dbReference type="Pfam" id="PF14925">
    <property type="entry name" value="HPHLAWLY"/>
    <property type="match status" value="1"/>
</dbReference>
<protein>
    <submittedName>
        <fullName evidence="4">Microtubule-associated protein 10</fullName>
    </submittedName>
</protein>
<dbReference type="GO" id="GO:0051256">
    <property type="term" value="P:mitotic spindle midzone assembly"/>
    <property type="evidence" value="ECO:0007669"/>
    <property type="project" value="TreeGrafter"/>
</dbReference>
<dbReference type="GO" id="GO:0005813">
    <property type="term" value="C:centrosome"/>
    <property type="evidence" value="ECO:0007669"/>
    <property type="project" value="TreeGrafter"/>
</dbReference>
<evidence type="ECO:0000313" key="3">
    <source>
        <dbReference type="Proteomes" id="UP001652627"/>
    </source>
</evidence>
<feature type="compositionally biased region" description="Pro residues" evidence="1">
    <location>
        <begin position="231"/>
        <end position="246"/>
    </location>
</feature>
<accession>A0A8B7ISZ4</accession>
<dbReference type="GO" id="GO:0031122">
    <property type="term" value="P:cytoplasmic microtubule organization"/>
    <property type="evidence" value="ECO:0007669"/>
    <property type="project" value="TreeGrafter"/>
</dbReference>
<feature type="compositionally biased region" description="Gly residues" evidence="1">
    <location>
        <begin position="296"/>
        <end position="306"/>
    </location>
</feature>
<evidence type="ECO:0000259" key="2">
    <source>
        <dbReference type="Pfam" id="PF14925"/>
    </source>
</evidence>
<dbReference type="PANTHER" id="PTHR21831:SF2">
    <property type="entry name" value="MICROTUBULE-ASSOCIATED PROTEIN 10"/>
    <property type="match status" value="1"/>
</dbReference>
<dbReference type="Proteomes" id="UP001652627">
    <property type="component" value="Chromosome 3"/>
</dbReference>
<dbReference type="Pfam" id="PF14924">
    <property type="entry name" value="MAP10_N"/>
    <property type="match status" value="1"/>
</dbReference>
<feature type="region of interest" description="Disordered" evidence="1">
    <location>
        <begin position="164"/>
        <end position="252"/>
    </location>
</feature>
<dbReference type="GO" id="GO:0032467">
    <property type="term" value="P:positive regulation of cytokinesis"/>
    <property type="evidence" value="ECO:0007669"/>
    <property type="project" value="TreeGrafter"/>
</dbReference>
<proteinExistence type="predicted"/>
<dbReference type="CTD" id="54627"/>
<feature type="region of interest" description="Disordered" evidence="1">
    <location>
        <begin position="519"/>
        <end position="542"/>
    </location>
</feature>
<gene>
    <name evidence="4" type="primary">MAP10</name>
</gene>
<feature type="compositionally biased region" description="Low complexity" evidence="1">
    <location>
        <begin position="617"/>
        <end position="631"/>
    </location>
</feature>
<name>A0A8B7ISZ4_9AVES</name>
<sequence>MAAAGGGEGLFSLELLVEAVRLEAPGPALRPAVALRLLDFPPLLVHPPAAEPPLQPGRPCLFGRGKRCLFRRRRGSLCAALRRRPLRALLLALPAAPGPALGPPRLLGACGVSLAPAAELLRRPAAPASWGRRGRFPLRDAAGRPVGELALGYRLSSLGAAGELGPRRARAASPCPRAGPAPAAEEGEEEEGEELEGNIFRPPVLYYSRGPAEPRPPPPAGLQQRGEARSPPRPGPGPGRSPPRPASPGRLRDAMGQLPLLSALLAELAVLVHPRLAWLYRAAGEAGAASPPPGPGHGGAVAGPGGVASPRFKRSRREVASAGSLRAGKGAGKAVPLGETGSERKHETKANTAPRRQLLYGLTNTLRLRLQQTNPGMLVVHERREQYRKKQVEMLKEKKSPLSKKKLVKNAGEQHLVSYRHCSRGDGSKQNNQFDEAVETSLQNNACKGYSSTAGNASPDLQKQAVHSPLRNYETAHEECPCKVTTAPLLEERVLKSAHKEKDVKVQLLAPFRLDADAKESNDSASVVSDHKSKPSPSMSVESNSEFIYSDDFVASPENTVYSEGISSVDYPGRGSETPDSSPEPLWLESPKQLYSHSESESSRSRVSKMSRRDESTSALVPVPSASSPVHSLKRNYDVKTSKRTGSEAVDLLNNDTSFQARLLHEEQVAHQINKEENRVDQHIKQASTLRSKEISSDTDLNIGKGQTSIEKSQSLTQACSYLPFNMSDLELSALENSMSDKDDDFLGTLSIPNQYKDIGELVIRKLPGYTM</sequence>
<dbReference type="GO" id="GO:1990023">
    <property type="term" value="C:mitotic spindle midzone"/>
    <property type="evidence" value="ECO:0007669"/>
    <property type="project" value="TreeGrafter"/>
</dbReference>
<dbReference type="OrthoDB" id="69809at2759"/>
<dbReference type="GO" id="GO:0008017">
    <property type="term" value="F:microtubule binding"/>
    <property type="evidence" value="ECO:0007669"/>
    <property type="project" value="InterPro"/>
</dbReference>
<dbReference type="InterPro" id="IPR026679">
    <property type="entry name" value="MAP10_C-term"/>
</dbReference>
<feature type="region of interest" description="Disordered" evidence="1">
    <location>
        <begin position="285"/>
        <end position="356"/>
    </location>
</feature>
<feature type="compositionally biased region" description="Low complexity" evidence="1">
    <location>
        <begin position="171"/>
        <end position="184"/>
    </location>
</feature>
<feature type="domain" description="Microtubule-associated protein 10 C-terminal" evidence="2">
    <location>
        <begin position="253"/>
        <end position="771"/>
    </location>
</feature>
<evidence type="ECO:0000256" key="1">
    <source>
        <dbReference type="SAM" id="MobiDB-lite"/>
    </source>
</evidence>
<dbReference type="GO" id="GO:0005881">
    <property type="term" value="C:cytoplasmic microtubule"/>
    <property type="evidence" value="ECO:0007669"/>
    <property type="project" value="TreeGrafter"/>
</dbReference>
<evidence type="ECO:0000313" key="4">
    <source>
        <dbReference type="RefSeq" id="XP_013801499.2"/>
    </source>
</evidence>
<keyword evidence="3" id="KW-1185">Reference proteome</keyword>
<organism evidence="3 4">
    <name type="scientific">Apteryx mantelli</name>
    <name type="common">North Island brown kiwi</name>
    <dbReference type="NCBI Taxonomy" id="2696672"/>
    <lineage>
        <taxon>Eukaryota</taxon>
        <taxon>Metazoa</taxon>
        <taxon>Chordata</taxon>
        <taxon>Craniata</taxon>
        <taxon>Vertebrata</taxon>
        <taxon>Euteleostomi</taxon>
        <taxon>Archelosauria</taxon>
        <taxon>Archosauria</taxon>
        <taxon>Dinosauria</taxon>
        <taxon>Saurischia</taxon>
        <taxon>Theropoda</taxon>
        <taxon>Coelurosauria</taxon>
        <taxon>Aves</taxon>
        <taxon>Palaeognathae</taxon>
        <taxon>Apterygiformes</taxon>
        <taxon>Apterygidae</taxon>
        <taxon>Apteryx</taxon>
    </lineage>
</organism>
<dbReference type="KEGG" id="aam:106487312"/>
<dbReference type="GO" id="GO:0097431">
    <property type="term" value="C:mitotic spindle pole"/>
    <property type="evidence" value="ECO:0007669"/>
    <property type="project" value="TreeGrafter"/>
</dbReference>
<feature type="region of interest" description="Disordered" evidence="1">
    <location>
        <begin position="565"/>
        <end position="641"/>
    </location>
</feature>